<dbReference type="SUPFAM" id="SSF48264">
    <property type="entry name" value="Cytochrome P450"/>
    <property type="match status" value="1"/>
</dbReference>
<dbReference type="GO" id="GO:0020037">
    <property type="term" value="F:heme binding"/>
    <property type="evidence" value="ECO:0007669"/>
    <property type="project" value="InterPro"/>
</dbReference>
<dbReference type="STRING" id="1314674.A0A0D7B783"/>
<evidence type="ECO:0000256" key="13">
    <source>
        <dbReference type="PIRSR" id="PIRSR602401-1"/>
    </source>
</evidence>
<dbReference type="InterPro" id="IPR002401">
    <property type="entry name" value="Cyt_P450_E_grp-I"/>
</dbReference>
<dbReference type="InterPro" id="IPR036396">
    <property type="entry name" value="Cyt_P450_sf"/>
</dbReference>
<evidence type="ECO:0000256" key="2">
    <source>
        <dbReference type="ARBA" id="ARBA00004370"/>
    </source>
</evidence>
<gene>
    <name evidence="14" type="ORF">CYLTODRAFT_399339</name>
</gene>
<dbReference type="AlphaFoldDB" id="A0A0D7B783"/>
<dbReference type="Gene3D" id="1.10.630.10">
    <property type="entry name" value="Cytochrome P450"/>
    <property type="match status" value="1"/>
</dbReference>
<dbReference type="PRINTS" id="PR00385">
    <property type="entry name" value="P450"/>
</dbReference>
<keyword evidence="11" id="KW-0503">Monooxygenase</keyword>
<keyword evidence="10 13" id="KW-0408">Iron</keyword>
<evidence type="ECO:0000313" key="14">
    <source>
        <dbReference type="EMBL" id="KIY66090.1"/>
    </source>
</evidence>
<comment type="cofactor">
    <cofactor evidence="1 13">
        <name>heme</name>
        <dbReference type="ChEBI" id="CHEBI:30413"/>
    </cofactor>
</comment>
<dbReference type="Proteomes" id="UP000054007">
    <property type="component" value="Unassembled WGS sequence"/>
</dbReference>
<dbReference type="CDD" id="cd11069">
    <property type="entry name" value="CYP_FUM15-like"/>
    <property type="match status" value="1"/>
</dbReference>
<keyword evidence="15" id="KW-1185">Reference proteome</keyword>
<dbReference type="PANTHER" id="PTHR24305">
    <property type="entry name" value="CYTOCHROME P450"/>
    <property type="match status" value="1"/>
</dbReference>
<evidence type="ECO:0000256" key="12">
    <source>
        <dbReference type="ARBA" id="ARBA00023136"/>
    </source>
</evidence>
<dbReference type="GO" id="GO:0004497">
    <property type="term" value="F:monooxygenase activity"/>
    <property type="evidence" value="ECO:0007669"/>
    <property type="project" value="UniProtKB-KW"/>
</dbReference>
<evidence type="ECO:0000256" key="4">
    <source>
        <dbReference type="ARBA" id="ARBA00010617"/>
    </source>
</evidence>
<keyword evidence="7 13" id="KW-0479">Metal-binding</keyword>
<keyword evidence="12" id="KW-0472">Membrane</keyword>
<evidence type="ECO:0000256" key="1">
    <source>
        <dbReference type="ARBA" id="ARBA00001971"/>
    </source>
</evidence>
<evidence type="ECO:0000313" key="15">
    <source>
        <dbReference type="Proteomes" id="UP000054007"/>
    </source>
</evidence>
<dbReference type="InterPro" id="IPR050121">
    <property type="entry name" value="Cytochrome_P450_monoxygenase"/>
</dbReference>
<evidence type="ECO:0000256" key="11">
    <source>
        <dbReference type="ARBA" id="ARBA00023033"/>
    </source>
</evidence>
<evidence type="ECO:0000256" key="8">
    <source>
        <dbReference type="ARBA" id="ARBA00022989"/>
    </source>
</evidence>
<dbReference type="OrthoDB" id="1470350at2759"/>
<evidence type="ECO:0000256" key="6">
    <source>
        <dbReference type="ARBA" id="ARBA00022692"/>
    </source>
</evidence>
<evidence type="ECO:0000256" key="7">
    <source>
        <dbReference type="ARBA" id="ARBA00022723"/>
    </source>
</evidence>
<dbReference type="Pfam" id="PF00067">
    <property type="entry name" value="p450"/>
    <property type="match status" value="1"/>
</dbReference>
<evidence type="ECO:0000256" key="3">
    <source>
        <dbReference type="ARBA" id="ARBA00004721"/>
    </source>
</evidence>
<keyword evidence="6" id="KW-0812">Transmembrane</keyword>
<comment type="subcellular location">
    <subcellularLocation>
        <location evidence="2">Membrane</location>
    </subcellularLocation>
</comment>
<dbReference type="GO" id="GO:0016705">
    <property type="term" value="F:oxidoreductase activity, acting on paired donors, with incorporation or reduction of molecular oxygen"/>
    <property type="evidence" value="ECO:0007669"/>
    <property type="project" value="InterPro"/>
</dbReference>
<comment type="similarity">
    <text evidence="4">Belongs to the cytochrome P450 family.</text>
</comment>
<accession>A0A0D7B783</accession>
<comment type="pathway">
    <text evidence="3">Secondary metabolite biosynthesis; terpenoid biosynthesis.</text>
</comment>
<keyword evidence="5 13" id="KW-0349">Heme</keyword>
<keyword evidence="8" id="KW-1133">Transmembrane helix</keyword>
<evidence type="ECO:0000256" key="9">
    <source>
        <dbReference type="ARBA" id="ARBA00023002"/>
    </source>
</evidence>
<name>A0A0D7B783_9AGAR</name>
<proteinExistence type="inferred from homology"/>
<dbReference type="PANTHER" id="PTHR24305:SF166">
    <property type="entry name" value="CYTOCHROME P450 12A4, MITOCHONDRIAL-RELATED"/>
    <property type="match status" value="1"/>
</dbReference>
<dbReference type="EMBL" id="KN880566">
    <property type="protein sequence ID" value="KIY66090.1"/>
    <property type="molecule type" value="Genomic_DNA"/>
</dbReference>
<dbReference type="GO" id="GO:0005506">
    <property type="term" value="F:iron ion binding"/>
    <property type="evidence" value="ECO:0007669"/>
    <property type="project" value="InterPro"/>
</dbReference>
<dbReference type="GO" id="GO:0016020">
    <property type="term" value="C:membrane"/>
    <property type="evidence" value="ECO:0007669"/>
    <property type="project" value="UniProtKB-SubCell"/>
</dbReference>
<organism evidence="14 15">
    <name type="scientific">Cylindrobasidium torrendii FP15055 ss-10</name>
    <dbReference type="NCBI Taxonomy" id="1314674"/>
    <lineage>
        <taxon>Eukaryota</taxon>
        <taxon>Fungi</taxon>
        <taxon>Dikarya</taxon>
        <taxon>Basidiomycota</taxon>
        <taxon>Agaricomycotina</taxon>
        <taxon>Agaricomycetes</taxon>
        <taxon>Agaricomycetidae</taxon>
        <taxon>Agaricales</taxon>
        <taxon>Marasmiineae</taxon>
        <taxon>Physalacriaceae</taxon>
        <taxon>Cylindrobasidium</taxon>
    </lineage>
</organism>
<evidence type="ECO:0000256" key="5">
    <source>
        <dbReference type="ARBA" id="ARBA00022617"/>
    </source>
</evidence>
<feature type="binding site" description="axial binding residue" evidence="13">
    <location>
        <position position="462"/>
    </location>
    <ligand>
        <name>heme</name>
        <dbReference type="ChEBI" id="CHEBI:30413"/>
    </ligand>
    <ligandPart>
        <name>Fe</name>
        <dbReference type="ChEBI" id="CHEBI:18248"/>
    </ligandPart>
</feature>
<reference evidence="14 15" key="1">
    <citation type="journal article" date="2015" name="Fungal Genet. Biol.">
        <title>Evolution of novel wood decay mechanisms in Agaricales revealed by the genome sequences of Fistulina hepatica and Cylindrobasidium torrendii.</title>
        <authorList>
            <person name="Floudas D."/>
            <person name="Held B.W."/>
            <person name="Riley R."/>
            <person name="Nagy L.G."/>
            <person name="Koehler G."/>
            <person name="Ransdell A.S."/>
            <person name="Younus H."/>
            <person name="Chow J."/>
            <person name="Chiniquy J."/>
            <person name="Lipzen A."/>
            <person name="Tritt A."/>
            <person name="Sun H."/>
            <person name="Haridas S."/>
            <person name="LaButti K."/>
            <person name="Ohm R.A."/>
            <person name="Kues U."/>
            <person name="Blanchette R.A."/>
            <person name="Grigoriev I.V."/>
            <person name="Minto R.E."/>
            <person name="Hibbett D.S."/>
        </authorList>
    </citation>
    <scope>NUCLEOTIDE SEQUENCE [LARGE SCALE GENOMIC DNA]</scope>
    <source>
        <strain evidence="14 15">FP15055 ss-10</strain>
    </source>
</reference>
<keyword evidence="9" id="KW-0560">Oxidoreductase</keyword>
<protein>
    <submittedName>
        <fullName evidence="14">Cytochrome P450</fullName>
    </submittedName>
</protein>
<sequence>MITPLTSILTAVLVLIGTAALRKAYRLYTFPLRSFGGPKTHSWITGSQHQSDIPDIILEWSKKYGRVFSFASVFNNPRVSIADPKAVAYILHNTDNYPKPDAVRYSLRRVVGPGVITVEGEPHKHQRKAMSPAFSAASVGLLVPTFIDKTVQLCEIWATECADSKDGVYRTDALKWFSWLTLDIIGLTGFNYNFRSLDEYKKGSTQVTTPFKSALDTIFSPAAFFSFVLKGYIPVLRFFPMPIDGPIRTAQEEMQATSVRLLSEAKVTGGKEARDILSILASVDSKSKDALSDSDLAAQIPTMFVAGHDTTSVLLTWAIFALTGAPEVQQKLRTTLRSIPTDSPTMEELNTLPYLDDVIREVLRLHSPVPSTPRVALRDDVVPLGEPVKDQNGKLHHTLKLRAGDTINIPILAMNVDPELWGKDALEFNPDRWAAVDSADAVPIPAVPYGSVLSFLGGPRACIGWRFALVEAKAILFTLLRRFEFELGVPRDSITSESTVVTRPHLKGQRDAGNQLPVVIRPLVEQ</sequence>
<evidence type="ECO:0000256" key="10">
    <source>
        <dbReference type="ARBA" id="ARBA00023004"/>
    </source>
</evidence>
<dbReference type="PRINTS" id="PR00463">
    <property type="entry name" value="EP450I"/>
</dbReference>
<dbReference type="InterPro" id="IPR001128">
    <property type="entry name" value="Cyt_P450"/>
</dbReference>